<evidence type="ECO:0000313" key="3">
    <source>
        <dbReference type="Proteomes" id="UP001153069"/>
    </source>
</evidence>
<feature type="domain" description="NAD-dependent epimerase/dehydratase" evidence="1">
    <location>
        <begin position="53"/>
        <end position="193"/>
    </location>
</feature>
<evidence type="ECO:0000259" key="1">
    <source>
        <dbReference type="Pfam" id="PF01370"/>
    </source>
</evidence>
<dbReference type="InterPro" id="IPR001509">
    <property type="entry name" value="Epimerase_deHydtase"/>
</dbReference>
<evidence type="ECO:0000313" key="2">
    <source>
        <dbReference type="EMBL" id="CAB9516107.1"/>
    </source>
</evidence>
<dbReference type="GO" id="GO:0005739">
    <property type="term" value="C:mitochondrion"/>
    <property type="evidence" value="ECO:0007669"/>
    <property type="project" value="TreeGrafter"/>
</dbReference>
<dbReference type="EMBL" id="CAICTM010000760">
    <property type="protein sequence ID" value="CAB9516107.1"/>
    <property type="molecule type" value="Genomic_DNA"/>
</dbReference>
<keyword evidence="3" id="KW-1185">Reference proteome</keyword>
<comment type="caution">
    <text evidence="2">The sequence shown here is derived from an EMBL/GenBank/DDBJ whole genome shotgun (WGS) entry which is preliminary data.</text>
</comment>
<dbReference type="InterPro" id="IPR036291">
    <property type="entry name" value="NAD(P)-bd_dom_sf"/>
</dbReference>
<dbReference type="AlphaFoldDB" id="A0A9N8E7S1"/>
<dbReference type="Gene3D" id="3.40.50.720">
    <property type="entry name" value="NAD(P)-binding Rossmann-like Domain"/>
    <property type="match status" value="1"/>
</dbReference>
<dbReference type="SUPFAM" id="SSF51735">
    <property type="entry name" value="NAD(P)-binding Rossmann-fold domains"/>
    <property type="match status" value="1"/>
</dbReference>
<dbReference type="PANTHER" id="PTHR12126">
    <property type="entry name" value="NADH-UBIQUINONE OXIDOREDUCTASE 39 KDA SUBUNIT-RELATED"/>
    <property type="match status" value="1"/>
</dbReference>
<dbReference type="PANTHER" id="PTHR12126:SF16">
    <property type="entry name" value="MIOREX COMPLEX COMPONENT 2"/>
    <property type="match status" value="1"/>
</dbReference>
<dbReference type="OrthoDB" id="45703at2759"/>
<gene>
    <name evidence="2" type="ORF">SEMRO_761_G198510.1</name>
</gene>
<name>A0A9N8E7S1_9STRA</name>
<dbReference type="GO" id="GO:0044877">
    <property type="term" value="F:protein-containing complex binding"/>
    <property type="evidence" value="ECO:0007669"/>
    <property type="project" value="TreeGrafter"/>
</dbReference>
<dbReference type="Proteomes" id="UP001153069">
    <property type="component" value="Unassembled WGS sequence"/>
</dbReference>
<sequence length="396" mass="43109">MATAMGVSSGLPILGQPGLFQAVCFFLLLLYSHGGASALSSSSSSPPSQKNTIAVFGGSGFIGRRVCEQLSYQENVHVISISRSGRPPDYYCPNHWNANQVDWIQADMLSQTIPALPPLTAAVSLVGNVEPVPHWKGFFGLGFDDEKLRIENGLVNERICQAAKHAGAERFVFVSVSYEVAKAFEGPIEGYLDGKRRAEFAASDAFGNDNTVVLGPSVVYGGKRFPRLGKLYRSFVESKLAKAYVTSNQALRNLSVAPLQDWLEQAIFSSPVDVSIVANVICAAALGQVDRSVVPTRRRQGFWNEQGDVMTYADVIFVDGTHEIERVSQEVALLEPLSNKENINSARAAKEPIAEGGMENVTTYLRPLPVVAFFATIFWAVMTQQFIQTVQILPTA</sequence>
<reference evidence="2" key="1">
    <citation type="submission" date="2020-06" db="EMBL/GenBank/DDBJ databases">
        <authorList>
            <consortium name="Plant Systems Biology data submission"/>
        </authorList>
    </citation>
    <scope>NUCLEOTIDE SEQUENCE</scope>
    <source>
        <strain evidence="2">D6</strain>
    </source>
</reference>
<dbReference type="Pfam" id="PF01370">
    <property type="entry name" value="Epimerase"/>
    <property type="match status" value="1"/>
</dbReference>
<protein>
    <submittedName>
        <fullName evidence="2">NmrA-like family</fullName>
    </submittedName>
</protein>
<dbReference type="InterPro" id="IPR051207">
    <property type="entry name" value="ComplexI_NDUFA9_subunit"/>
</dbReference>
<proteinExistence type="predicted"/>
<accession>A0A9N8E7S1</accession>
<organism evidence="2 3">
    <name type="scientific">Seminavis robusta</name>
    <dbReference type="NCBI Taxonomy" id="568900"/>
    <lineage>
        <taxon>Eukaryota</taxon>
        <taxon>Sar</taxon>
        <taxon>Stramenopiles</taxon>
        <taxon>Ochrophyta</taxon>
        <taxon>Bacillariophyta</taxon>
        <taxon>Bacillariophyceae</taxon>
        <taxon>Bacillariophycidae</taxon>
        <taxon>Naviculales</taxon>
        <taxon>Naviculaceae</taxon>
        <taxon>Seminavis</taxon>
    </lineage>
</organism>